<sequence>MEQKTPKIVLLITTLFLLLMVISLYNPWATTLGVLPPSTPDPVHGGPSAPASPFPSSSSSSLGCDLFTGEWVPNHDAPYYTNETCWAIHDHQNCMRYGRADTGFMRWRWKPDGCELPVFNPAQFLELVRDKSMAFVGDSVARNQMQSLICLLSRVEYPIDVSPTANENFKRWEYASYNFTLASFWTTHLVRSTETRPPGTPHPEISTLNLDEPDETWASEIHAFDYLIISSGRWFTHPMLFYEEKKLVACHYCLMDNVKDLTKFYGYRKAMRTAFRTINAAKDYKGITYLRTLSPSHFENGIWNKGGNCVRTRPFLSNETALGGDEMEMYMIQVEEFRRAEEEGRRRGLRYRLLDTTQAMVLRADGHPSRYGHWPEENVTLYNDCVHWCLPGPIDSWSDILLEMMKNEGVRSKADRLTWSSVRKLRG</sequence>
<reference evidence="2" key="1">
    <citation type="journal article" date="2023" name="Front. Plant Sci.">
        <title>Chromosomal-level genome assembly of Melastoma candidum provides insights into trichome evolution.</title>
        <authorList>
            <person name="Zhong Y."/>
            <person name="Wu W."/>
            <person name="Sun C."/>
            <person name="Zou P."/>
            <person name="Liu Y."/>
            <person name="Dai S."/>
            <person name="Zhou R."/>
        </authorList>
    </citation>
    <scope>NUCLEOTIDE SEQUENCE [LARGE SCALE GENOMIC DNA]</scope>
</reference>
<dbReference type="Proteomes" id="UP001057402">
    <property type="component" value="Chromosome 1"/>
</dbReference>
<organism evidence="1 2">
    <name type="scientific">Melastoma candidum</name>
    <dbReference type="NCBI Taxonomy" id="119954"/>
    <lineage>
        <taxon>Eukaryota</taxon>
        <taxon>Viridiplantae</taxon>
        <taxon>Streptophyta</taxon>
        <taxon>Embryophyta</taxon>
        <taxon>Tracheophyta</taxon>
        <taxon>Spermatophyta</taxon>
        <taxon>Magnoliopsida</taxon>
        <taxon>eudicotyledons</taxon>
        <taxon>Gunneridae</taxon>
        <taxon>Pentapetalae</taxon>
        <taxon>rosids</taxon>
        <taxon>malvids</taxon>
        <taxon>Myrtales</taxon>
        <taxon>Melastomataceae</taxon>
        <taxon>Melastomatoideae</taxon>
        <taxon>Melastomateae</taxon>
        <taxon>Melastoma</taxon>
    </lineage>
</organism>
<dbReference type="EMBL" id="CM042880">
    <property type="protein sequence ID" value="KAI4389296.1"/>
    <property type="molecule type" value="Genomic_DNA"/>
</dbReference>
<accession>A0ACB9SCW4</accession>
<keyword evidence="2" id="KW-1185">Reference proteome</keyword>
<gene>
    <name evidence="1" type="ORF">MLD38_001535</name>
</gene>
<comment type="caution">
    <text evidence="1">The sequence shown here is derived from an EMBL/GenBank/DDBJ whole genome shotgun (WGS) entry which is preliminary data.</text>
</comment>
<name>A0ACB9SCW4_9MYRT</name>
<evidence type="ECO:0000313" key="1">
    <source>
        <dbReference type="EMBL" id="KAI4389296.1"/>
    </source>
</evidence>
<evidence type="ECO:0000313" key="2">
    <source>
        <dbReference type="Proteomes" id="UP001057402"/>
    </source>
</evidence>
<proteinExistence type="predicted"/>
<protein>
    <submittedName>
        <fullName evidence="1">Uncharacterized protein</fullName>
    </submittedName>
</protein>